<evidence type="ECO:0000313" key="2">
    <source>
        <dbReference type="EMBL" id="MBC8361560.1"/>
    </source>
</evidence>
<dbReference type="Proteomes" id="UP000603434">
    <property type="component" value="Unassembled WGS sequence"/>
</dbReference>
<feature type="compositionally biased region" description="Basic and acidic residues" evidence="1">
    <location>
        <begin position="52"/>
        <end position="62"/>
    </location>
</feature>
<proteinExistence type="predicted"/>
<gene>
    <name evidence="2" type="ORF">H8E23_09195</name>
</gene>
<protein>
    <submittedName>
        <fullName evidence="2">Uncharacterized protein</fullName>
    </submittedName>
</protein>
<dbReference type="EMBL" id="JACNJH010000137">
    <property type="protein sequence ID" value="MBC8361560.1"/>
    <property type="molecule type" value="Genomic_DNA"/>
</dbReference>
<accession>A0A8J6NMU7</accession>
<sequence length="71" mass="8344">MKSFDAVKTMRDIRAQLSERYREDAKRQTDDLRRIREKYNMYSSQPTVEQPKVAENEAKYGDTDSQPGKAD</sequence>
<organism evidence="2 3">
    <name type="scientific">Candidatus Desulfatibia profunda</name>
    <dbReference type="NCBI Taxonomy" id="2841695"/>
    <lineage>
        <taxon>Bacteria</taxon>
        <taxon>Pseudomonadati</taxon>
        <taxon>Thermodesulfobacteriota</taxon>
        <taxon>Desulfobacteria</taxon>
        <taxon>Desulfobacterales</taxon>
        <taxon>Desulfobacterales incertae sedis</taxon>
        <taxon>Candidatus Desulfatibia</taxon>
    </lineage>
</organism>
<evidence type="ECO:0000313" key="3">
    <source>
        <dbReference type="Proteomes" id="UP000603434"/>
    </source>
</evidence>
<dbReference type="AlphaFoldDB" id="A0A8J6NMU7"/>
<reference evidence="2 3" key="1">
    <citation type="submission" date="2020-08" db="EMBL/GenBank/DDBJ databases">
        <title>Bridging the membrane lipid divide: bacteria of the FCB group superphylum have the potential to synthesize archaeal ether lipids.</title>
        <authorList>
            <person name="Villanueva L."/>
            <person name="Von Meijenfeldt F.A.B."/>
            <person name="Westbye A.B."/>
            <person name="Yadav S."/>
            <person name="Hopmans E.C."/>
            <person name="Dutilh B.E."/>
            <person name="Sinninghe Damste J.S."/>
        </authorList>
    </citation>
    <scope>NUCLEOTIDE SEQUENCE [LARGE SCALE GENOMIC DNA]</scope>
    <source>
        <strain evidence="2">NIOZ-UU30</strain>
    </source>
</reference>
<name>A0A8J6NMU7_9BACT</name>
<feature type="region of interest" description="Disordered" evidence="1">
    <location>
        <begin position="1"/>
        <end position="71"/>
    </location>
</feature>
<evidence type="ECO:0000256" key="1">
    <source>
        <dbReference type="SAM" id="MobiDB-lite"/>
    </source>
</evidence>
<comment type="caution">
    <text evidence="2">The sequence shown here is derived from an EMBL/GenBank/DDBJ whole genome shotgun (WGS) entry which is preliminary data.</text>
</comment>
<feature type="compositionally biased region" description="Basic and acidic residues" evidence="1">
    <location>
        <begin position="8"/>
        <end position="39"/>
    </location>
</feature>